<feature type="transmembrane region" description="Helical" evidence="1">
    <location>
        <begin position="24"/>
        <end position="46"/>
    </location>
</feature>
<evidence type="ECO:0000313" key="3">
    <source>
        <dbReference type="Proteomes" id="UP001239426"/>
    </source>
</evidence>
<dbReference type="EMBL" id="CP124841">
    <property type="protein sequence ID" value="WHF37252.1"/>
    <property type="molecule type" value="Genomic_DNA"/>
</dbReference>
<keyword evidence="1" id="KW-0472">Membrane</keyword>
<evidence type="ECO:0000256" key="1">
    <source>
        <dbReference type="SAM" id="Phobius"/>
    </source>
</evidence>
<sequence length="181" mass="20908">MENETLSNLSASAASVLSSNQDSINWISIIILLAITAVGSYIGSYLQRKGLNRAEKENFQQIHNQLRTTTETTERIKQEIHLILNRKDRLWHQRREKLEEFVSCLTEVESYKNKILNVLIFQQHGVIIEPNPINKLMMLQTLYFPEFEAPVLSIGEIVGEIENSVRTLSYHNSELLKERVI</sequence>
<reference evidence="2" key="1">
    <citation type="submission" date="2023-05" db="EMBL/GenBank/DDBJ databases">
        <title>Aeromonas salmonicida 57, complete genome.</title>
        <authorList>
            <person name="Shao L."/>
        </authorList>
    </citation>
    <scope>NUCLEOTIDE SEQUENCE</scope>
    <source>
        <strain evidence="2">57</strain>
    </source>
</reference>
<dbReference type="RefSeq" id="WP_282684124.1">
    <property type="nucleotide sequence ID" value="NZ_CP124841.1"/>
</dbReference>
<gene>
    <name evidence="2" type="ORF">QLQ87_02455</name>
</gene>
<keyword evidence="1" id="KW-0812">Transmembrane</keyword>
<accession>A0AAX3VTJ6</accession>
<keyword evidence="1" id="KW-1133">Transmembrane helix</keyword>
<dbReference type="AlphaFoldDB" id="A0AAX3VTJ6"/>
<organism evidence="2 3">
    <name type="scientific">Aeromonas salmonicida</name>
    <dbReference type="NCBI Taxonomy" id="645"/>
    <lineage>
        <taxon>Bacteria</taxon>
        <taxon>Pseudomonadati</taxon>
        <taxon>Pseudomonadota</taxon>
        <taxon>Gammaproteobacteria</taxon>
        <taxon>Aeromonadales</taxon>
        <taxon>Aeromonadaceae</taxon>
        <taxon>Aeromonas</taxon>
    </lineage>
</organism>
<dbReference type="Proteomes" id="UP001239426">
    <property type="component" value="Chromosome"/>
</dbReference>
<proteinExistence type="predicted"/>
<name>A0AAX3VTJ6_AERSA</name>
<protein>
    <submittedName>
        <fullName evidence="2">Uncharacterized protein</fullName>
    </submittedName>
</protein>
<evidence type="ECO:0000313" key="2">
    <source>
        <dbReference type="EMBL" id="WHF37252.1"/>
    </source>
</evidence>